<evidence type="ECO:0000256" key="1">
    <source>
        <dbReference type="ARBA" id="ARBA00006817"/>
    </source>
</evidence>
<dbReference type="OrthoDB" id="9815653at2"/>
<gene>
    <name evidence="3" type="ordered locus">Plav_2390</name>
</gene>
<feature type="domain" description="Activator of Hsp90 ATPase homologue 1/2-like C-terminal" evidence="2">
    <location>
        <begin position="22"/>
        <end position="146"/>
    </location>
</feature>
<dbReference type="eggNOG" id="COG3832">
    <property type="taxonomic scope" value="Bacteria"/>
</dbReference>
<reference evidence="3 4" key="1">
    <citation type="journal article" date="2011" name="Stand. Genomic Sci.">
        <title>Complete genome sequence of Parvibaculum lavamentivorans type strain (DS-1(T)).</title>
        <authorList>
            <person name="Schleheck D."/>
            <person name="Weiss M."/>
            <person name="Pitluck S."/>
            <person name="Bruce D."/>
            <person name="Land M.L."/>
            <person name="Han S."/>
            <person name="Saunders E."/>
            <person name="Tapia R."/>
            <person name="Detter C."/>
            <person name="Brettin T."/>
            <person name="Han J."/>
            <person name="Woyke T."/>
            <person name="Goodwin L."/>
            <person name="Pennacchio L."/>
            <person name="Nolan M."/>
            <person name="Cook A.M."/>
            <person name="Kjelleberg S."/>
            <person name="Thomas T."/>
        </authorList>
    </citation>
    <scope>NUCLEOTIDE SEQUENCE [LARGE SCALE GENOMIC DNA]</scope>
    <source>
        <strain evidence="4">DS-1 / DSM 13023 / NCIMB 13966</strain>
    </source>
</reference>
<protein>
    <submittedName>
        <fullName evidence="3">Activator of Hsp90 ATPase 1 family protein</fullName>
    </submittedName>
</protein>
<evidence type="ECO:0000313" key="3">
    <source>
        <dbReference type="EMBL" id="ABS64000.1"/>
    </source>
</evidence>
<dbReference type="Pfam" id="PF08327">
    <property type="entry name" value="AHSA1"/>
    <property type="match status" value="1"/>
</dbReference>
<sequence>MTKAPAIHAERDPDFLYVIHIDAKPEDVWAALTDNKTERAWWGGTRQDSSFEPGSPIIYRRKGGVDVRGEILESEPPRRLVYTFQVEGPGPQHDEGPSIVTYDVAANGKLTKLTVSHTNFPKNSAVLKGISSGWPGILSGLKSALERGVVPAFF</sequence>
<name>A7HVR7_PARL1</name>
<keyword evidence="4" id="KW-1185">Reference proteome</keyword>
<dbReference type="SUPFAM" id="SSF55961">
    <property type="entry name" value="Bet v1-like"/>
    <property type="match status" value="1"/>
</dbReference>
<dbReference type="InterPro" id="IPR023393">
    <property type="entry name" value="START-like_dom_sf"/>
</dbReference>
<dbReference type="Proteomes" id="UP000006377">
    <property type="component" value="Chromosome"/>
</dbReference>
<proteinExistence type="inferred from homology"/>
<dbReference type="EMBL" id="CP000774">
    <property type="protein sequence ID" value="ABS64000.1"/>
    <property type="molecule type" value="Genomic_DNA"/>
</dbReference>
<accession>A7HVR7</accession>
<organism evidence="3 4">
    <name type="scientific">Parvibaculum lavamentivorans (strain DS-1 / DSM 13023 / NCIMB 13966)</name>
    <dbReference type="NCBI Taxonomy" id="402881"/>
    <lineage>
        <taxon>Bacteria</taxon>
        <taxon>Pseudomonadati</taxon>
        <taxon>Pseudomonadota</taxon>
        <taxon>Alphaproteobacteria</taxon>
        <taxon>Hyphomicrobiales</taxon>
        <taxon>Parvibaculaceae</taxon>
        <taxon>Parvibaculum</taxon>
    </lineage>
</organism>
<dbReference type="HOGENOM" id="CLU_108923_4_0_5"/>
<dbReference type="KEGG" id="pla:Plav_2390"/>
<evidence type="ECO:0000313" key="4">
    <source>
        <dbReference type="Proteomes" id="UP000006377"/>
    </source>
</evidence>
<dbReference type="RefSeq" id="WP_012111309.1">
    <property type="nucleotide sequence ID" value="NC_009719.1"/>
</dbReference>
<evidence type="ECO:0000259" key="2">
    <source>
        <dbReference type="Pfam" id="PF08327"/>
    </source>
</evidence>
<dbReference type="Gene3D" id="3.30.530.20">
    <property type="match status" value="1"/>
</dbReference>
<comment type="similarity">
    <text evidence="1">Belongs to the AHA1 family.</text>
</comment>
<dbReference type="AlphaFoldDB" id="A7HVR7"/>
<dbReference type="InterPro" id="IPR013538">
    <property type="entry name" value="ASHA1/2-like_C"/>
</dbReference>
<dbReference type="STRING" id="402881.Plav_2390"/>
<dbReference type="CDD" id="cd08893">
    <property type="entry name" value="SRPBCC_CalC_Aha1-like_GntR-HTH"/>
    <property type="match status" value="1"/>
</dbReference>